<dbReference type="OrthoDB" id="2899521at2"/>
<evidence type="ECO:0000313" key="1">
    <source>
        <dbReference type="EMBL" id="KZE50942.1"/>
    </source>
</evidence>
<dbReference type="AlphaFoldDB" id="A0A165L400"/>
<gene>
    <name evidence="1" type="ORF">AV649_16350</name>
</gene>
<sequence>MFFRKMTEEEKRNSTKASGKAFSVLLIVLLGHSVYTYVKTSETGASFTIMLVGVAVFFGSDFLYNMRSKWRNRDGMSARK</sequence>
<dbReference type="RefSeq" id="WP_048005394.1">
    <property type="nucleotide sequence ID" value="NZ_CP047095.1"/>
</dbReference>
<reference evidence="2" key="1">
    <citation type="submission" date="2016-01" db="EMBL/GenBank/DDBJ databases">
        <title>Whole genome sequencing of Bhargavaea cecembensis T14.</title>
        <authorList>
            <person name="Hong K.W."/>
        </authorList>
    </citation>
    <scope>NUCLEOTIDE SEQUENCE [LARGE SCALE GENOMIC DNA]</scope>
    <source>
        <strain evidence="2">M19</strain>
    </source>
</reference>
<dbReference type="EMBL" id="LQQY01000009">
    <property type="protein sequence ID" value="KZE50942.1"/>
    <property type="molecule type" value="Genomic_DNA"/>
</dbReference>
<comment type="caution">
    <text evidence="1">The sequence shown here is derived from an EMBL/GenBank/DDBJ whole genome shotgun (WGS) entry which is preliminary data.</text>
</comment>
<name>A0A165L400_9BACI</name>
<dbReference type="PATRIC" id="fig|189381.9.peg.3182"/>
<organism evidence="1 2">
    <name type="scientific">Rossellomorea marisflavi</name>
    <dbReference type="NCBI Taxonomy" id="189381"/>
    <lineage>
        <taxon>Bacteria</taxon>
        <taxon>Bacillati</taxon>
        <taxon>Bacillota</taxon>
        <taxon>Bacilli</taxon>
        <taxon>Bacillales</taxon>
        <taxon>Bacillaceae</taxon>
        <taxon>Rossellomorea</taxon>
    </lineage>
</organism>
<dbReference type="Proteomes" id="UP000076510">
    <property type="component" value="Unassembled WGS sequence"/>
</dbReference>
<protein>
    <submittedName>
        <fullName evidence="1">Uncharacterized protein</fullName>
    </submittedName>
</protein>
<accession>A0A165L400</accession>
<proteinExistence type="predicted"/>
<evidence type="ECO:0000313" key="2">
    <source>
        <dbReference type="Proteomes" id="UP000076510"/>
    </source>
</evidence>